<dbReference type="RefSeq" id="WP_172160327.1">
    <property type="nucleotide sequence ID" value="NZ_CP053564.1"/>
</dbReference>
<keyword evidence="8" id="KW-1185">Reference proteome</keyword>
<feature type="compositionally biased region" description="Acidic residues" evidence="5">
    <location>
        <begin position="341"/>
        <end position="351"/>
    </location>
</feature>
<dbReference type="InterPro" id="IPR002035">
    <property type="entry name" value="VWF_A"/>
</dbReference>
<protein>
    <recommendedName>
        <fullName evidence="4">Mg-protoporphyrin IX chelatase</fullName>
    </recommendedName>
</protein>
<dbReference type="Pfam" id="PF01078">
    <property type="entry name" value="Mg_chelatase"/>
    <property type="match status" value="1"/>
</dbReference>
<evidence type="ECO:0000313" key="7">
    <source>
        <dbReference type="EMBL" id="QJY47583.1"/>
    </source>
</evidence>
<dbReference type="InterPro" id="IPR052989">
    <property type="entry name" value="Mg-chelatase_DI-like"/>
</dbReference>
<dbReference type="Pfam" id="PF17863">
    <property type="entry name" value="AAA_lid_2"/>
    <property type="match status" value="1"/>
</dbReference>
<dbReference type="GO" id="GO:0005524">
    <property type="term" value="F:ATP binding"/>
    <property type="evidence" value="ECO:0007669"/>
    <property type="project" value="UniProtKB-KW"/>
</dbReference>
<dbReference type="PANTHER" id="PTHR35023:SF1">
    <property type="entry name" value="MG-PROTOPORPHYRIN IX CHELATASE"/>
    <property type="match status" value="1"/>
</dbReference>
<dbReference type="InterPro" id="IPR036465">
    <property type="entry name" value="vWFA_dom_sf"/>
</dbReference>
<name>A0A6M6JK79_9PSEU</name>
<evidence type="ECO:0000256" key="5">
    <source>
        <dbReference type="SAM" id="MobiDB-lite"/>
    </source>
</evidence>
<evidence type="ECO:0000256" key="2">
    <source>
        <dbReference type="ARBA" id="ARBA00022741"/>
    </source>
</evidence>
<evidence type="ECO:0000256" key="3">
    <source>
        <dbReference type="ARBA" id="ARBA00022840"/>
    </source>
</evidence>
<comment type="similarity">
    <text evidence="1">Belongs to the Mg-chelatase subunits D/I family.</text>
</comment>
<sequence>MTVVQFPFSAVVGHDDLRLALLLNAVHPGVGGVLVRGEKGTAKSTAVRALAALLPALTVVPGCRFGCDPASPDPGCPDGPHAGTAGESRPARLVELPVGATEDRLVGSLDLERALSEGVRAYQPGLLADAHRGVLYVDEVNLLHDHLVDLLLDAAAMGRAHVERDGVSVSHAARFLLVGTMNPEEGELRPQLLDRFGLAVEVRAARDVDTRVEVVRRRMGFDADPSAFAARYADDERATAERIAAARERVGAVVLPDAELRRIAAVCAAFDVDGMRADLVIARAAVAHAAWRGAGAVTEEDVRVAARLALPHRRRRDPFDEPGMDDGALDEALREAAEHEGPDDDGPDDDGGPGGGGSPDPNPANGSSAQPDDANGPFDQEGEEADATPAPASGSADGPGDGADGSPDGAQSHPHPRANGPSDQSDRANGPLGQDGDPAPTPTGTFRARRLEVPGLGEGAPGRRSRARTDAGRVVRAADDVPRRAADVHLAASITAAAPHQRARGRSGPALVLRHGDLRTTVREGREGNLVLFAVDASGSMAARARMSAVSGAVLSLLRDAYQRRDKVGLVTFRARGAELVLPPTSSVPAAQARMASLRTGGRTPLADGLLRAREVLRVERLRDPRRRALLVLLTDGRATVGRSGAGRVGDPVTDACRAAALLAADGVATVVVDCESGPVRLGLAARVAAAAGGEIVTIGALSADGVTGVVRAARAA</sequence>
<dbReference type="PANTHER" id="PTHR35023">
    <property type="entry name" value="CHELATASE-RELATED"/>
    <property type="match status" value="1"/>
</dbReference>
<evidence type="ECO:0000313" key="8">
    <source>
        <dbReference type="Proteomes" id="UP000505377"/>
    </source>
</evidence>
<dbReference type="SMART" id="SM00382">
    <property type="entry name" value="AAA"/>
    <property type="match status" value="1"/>
</dbReference>
<keyword evidence="2" id="KW-0547">Nucleotide-binding</keyword>
<reference evidence="7 8" key="1">
    <citation type="submission" date="2020-05" db="EMBL/GenBank/DDBJ databases">
        <authorList>
            <person name="Mo P."/>
        </authorList>
    </citation>
    <scope>NUCLEOTIDE SEQUENCE [LARGE SCALE GENOMIC DNA]</scope>
    <source>
        <strain evidence="7 8">Gen01</strain>
    </source>
</reference>
<dbReference type="SUPFAM" id="SSF53300">
    <property type="entry name" value="vWA-like"/>
    <property type="match status" value="1"/>
</dbReference>
<evidence type="ECO:0000256" key="4">
    <source>
        <dbReference type="ARBA" id="ARBA00030759"/>
    </source>
</evidence>
<dbReference type="SUPFAM" id="SSF52540">
    <property type="entry name" value="P-loop containing nucleoside triphosphate hydrolases"/>
    <property type="match status" value="1"/>
</dbReference>
<dbReference type="SMART" id="SM00327">
    <property type="entry name" value="VWA"/>
    <property type="match status" value="1"/>
</dbReference>
<dbReference type="Pfam" id="PF13519">
    <property type="entry name" value="VWA_2"/>
    <property type="match status" value="1"/>
</dbReference>
<feature type="compositionally biased region" description="Low complexity" evidence="5">
    <location>
        <begin position="387"/>
        <end position="396"/>
    </location>
</feature>
<dbReference type="InterPro" id="IPR027417">
    <property type="entry name" value="P-loop_NTPase"/>
</dbReference>
<dbReference type="AlphaFoldDB" id="A0A6M6JK79"/>
<dbReference type="PROSITE" id="PS50234">
    <property type="entry name" value="VWFA"/>
    <property type="match status" value="1"/>
</dbReference>
<dbReference type="InterPro" id="IPR012804">
    <property type="entry name" value="Cob_chelat_sub_put"/>
</dbReference>
<dbReference type="Gene3D" id="3.40.50.410">
    <property type="entry name" value="von Willebrand factor, type A domain"/>
    <property type="match status" value="1"/>
</dbReference>
<dbReference type="NCBIfam" id="TIGR02442">
    <property type="entry name" value="Cob-chelat-sub"/>
    <property type="match status" value="1"/>
</dbReference>
<evidence type="ECO:0000256" key="1">
    <source>
        <dbReference type="ARBA" id="ARBA00005799"/>
    </source>
</evidence>
<evidence type="ECO:0000259" key="6">
    <source>
        <dbReference type="PROSITE" id="PS50234"/>
    </source>
</evidence>
<organism evidence="7 8">
    <name type="scientific">Pseudonocardia broussonetiae</name>
    <dbReference type="NCBI Taxonomy" id="2736640"/>
    <lineage>
        <taxon>Bacteria</taxon>
        <taxon>Bacillati</taxon>
        <taxon>Actinomycetota</taxon>
        <taxon>Actinomycetes</taxon>
        <taxon>Pseudonocardiales</taxon>
        <taxon>Pseudonocardiaceae</taxon>
        <taxon>Pseudonocardia</taxon>
    </lineage>
</organism>
<proteinExistence type="inferred from homology"/>
<feature type="domain" description="VWFA" evidence="6">
    <location>
        <begin position="530"/>
        <end position="673"/>
    </location>
</feature>
<feature type="region of interest" description="Disordered" evidence="5">
    <location>
        <begin position="335"/>
        <end position="474"/>
    </location>
</feature>
<accession>A0A6M6JK79</accession>
<dbReference type="InterPro" id="IPR041702">
    <property type="entry name" value="BchD/ChlD_VWA"/>
</dbReference>
<keyword evidence="3" id="KW-0067">ATP-binding</keyword>
<dbReference type="Proteomes" id="UP000505377">
    <property type="component" value="Chromosome"/>
</dbReference>
<dbReference type="CDD" id="cd01451">
    <property type="entry name" value="vWA_Magnesium_chelatase"/>
    <property type="match status" value="1"/>
</dbReference>
<dbReference type="Gene3D" id="3.40.50.300">
    <property type="entry name" value="P-loop containing nucleotide triphosphate hydrolases"/>
    <property type="match status" value="1"/>
</dbReference>
<dbReference type="InterPro" id="IPR003593">
    <property type="entry name" value="AAA+_ATPase"/>
</dbReference>
<dbReference type="InterPro" id="IPR041628">
    <property type="entry name" value="ChlI/MoxR_AAA_lid"/>
</dbReference>
<dbReference type="InterPro" id="IPR000523">
    <property type="entry name" value="Mg_chelatse_chII-like_cat_dom"/>
</dbReference>
<gene>
    <name evidence="7" type="ORF">HOP40_18665</name>
</gene>
<dbReference type="EMBL" id="CP053564">
    <property type="protein sequence ID" value="QJY47583.1"/>
    <property type="molecule type" value="Genomic_DNA"/>
</dbReference>
<dbReference type="Gene3D" id="1.10.8.80">
    <property type="entry name" value="Magnesium chelatase subunit I, C-Terminal domain"/>
    <property type="match status" value="1"/>
</dbReference>
<dbReference type="KEGG" id="pbro:HOP40_18665"/>